<reference evidence="2" key="1">
    <citation type="submission" date="2016-11" db="EMBL/GenBank/DDBJ databases">
        <authorList>
            <person name="Varghese N."/>
            <person name="Submissions S."/>
        </authorList>
    </citation>
    <scope>NUCLEOTIDE SEQUENCE [LARGE SCALE GENOMIC DNA]</scope>
    <source>
        <strain evidence="2">UWOS</strain>
    </source>
</reference>
<dbReference type="AlphaFoldDB" id="A0A1M6X1G8"/>
<sequence>MSVKLKKDKRLDVFQAYLVKGAEFRGEYEIPLVGNTEVIPDLMVPFSIAISKKFTSKHPERYFVHFFENDYKFIAFTRNPKRYLKRLKRFAGLVAPDLSIYYDMPRALKLSQVYFARALTFFCQQNGLIVIPLVRFDKDEYSYNFLFCGIENPDCVFVSPYGCQGEQDSREVFYKGLKKMIDQIRPKTTLFFGIMPNDMKAYCQMKGVDVVEYNVEKRGYKISTRISIKKDVTDLPLFAK</sequence>
<gene>
    <name evidence="1" type="ORF">SAMN05720469_12824</name>
</gene>
<keyword evidence="2" id="KW-1185">Reference proteome</keyword>
<dbReference type="Proteomes" id="UP000184275">
    <property type="component" value="Unassembled WGS sequence"/>
</dbReference>
<proteinExistence type="predicted"/>
<dbReference type="RefSeq" id="WP_073305475.1">
    <property type="nucleotide sequence ID" value="NZ_FRAW01000028.1"/>
</dbReference>
<evidence type="ECO:0000313" key="2">
    <source>
        <dbReference type="Proteomes" id="UP000184275"/>
    </source>
</evidence>
<dbReference type="InterPro" id="IPR025530">
    <property type="entry name" value="DUF4417"/>
</dbReference>
<name>A0A1M6X1G8_9BACT</name>
<accession>A0A1M6X1G8</accession>
<evidence type="ECO:0000313" key="1">
    <source>
        <dbReference type="EMBL" id="SHK99776.1"/>
    </source>
</evidence>
<organism evidence="1 2">
    <name type="scientific">Fibrobacter intestinalis</name>
    <dbReference type="NCBI Taxonomy" id="28122"/>
    <lineage>
        <taxon>Bacteria</taxon>
        <taxon>Pseudomonadati</taxon>
        <taxon>Fibrobacterota</taxon>
        <taxon>Fibrobacteria</taxon>
        <taxon>Fibrobacterales</taxon>
        <taxon>Fibrobacteraceae</taxon>
        <taxon>Fibrobacter</taxon>
    </lineage>
</organism>
<dbReference type="Pfam" id="PF14386">
    <property type="entry name" value="DUF4417"/>
    <property type="match status" value="1"/>
</dbReference>
<evidence type="ECO:0008006" key="3">
    <source>
        <dbReference type="Google" id="ProtNLM"/>
    </source>
</evidence>
<protein>
    <recommendedName>
        <fullName evidence="3">DUF4417 domain-containing protein</fullName>
    </recommendedName>
</protein>
<dbReference type="EMBL" id="FRAW01000028">
    <property type="protein sequence ID" value="SHK99776.1"/>
    <property type="molecule type" value="Genomic_DNA"/>
</dbReference>